<reference evidence="3" key="1">
    <citation type="journal article" date="2014" name="Proc. Natl. Acad. Sci. U.S.A.">
        <title>Extensive sampling of basidiomycete genomes demonstrates inadequacy of the white-rot/brown-rot paradigm for wood decay fungi.</title>
        <authorList>
            <person name="Riley R."/>
            <person name="Salamov A.A."/>
            <person name="Brown D.W."/>
            <person name="Nagy L.G."/>
            <person name="Floudas D."/>
            <person name="Held B.W."/>
            <person name="Levasseur A."/>
            <person name="Lombard V."/>
            <person name="Morin E."/>
            <person name="Otillar R."/>
            <person name="Lindquist E.A."/>
            <person name="Sun H."/>
            <person name="LaButti K.M."/>
            <person name="Schmutz J."/>
            <person name="Jabbour D."/>
            <person name="Luo H."/>
            <person name="Baker S.E."/>
            <person name="Pisabarro A.G."/>
            <person name="Walton J.D."/>
            <person name="Blanchette R.A."/>
            <person name="Henrissat B."/>
            <person name="Martin F."/>
            <person name="Cullen D."/>
            <person name="Hibbett D.S."/>
            <person name="Grigoriev I.V."/>
        </authorList>
    </citation>
    <scope>NUCLEOTIDE SEQUENCE [LARGE SCALE GENOMIC DNA]</scope>
    <source>
        <strain evidence="3">CBS 339.88</strain>
    </source>
</reference>
<dbReference type="Proteomes" id="UP000027222">
    <property type="component" value="Unassembled WGS sequence"/>
</dbReference>
<dbReference type="AlphaFoldDB" id="A0A067SJL9"/>
<evidence type="ECO:0000313" key="3">
    <source>
        <dbReference type="Proteomes" id="UP000027222"/>
    </source>
</evidence>
<accession>A0A067SJL9</accession>
<dbReference type="HOGENOM" id="CLU_1074062_0_0_1"/>
<feature type="region of interest" description="Disordered" evidence="1">
    <location>
        <begin position="107"/>
        <end position="136"/>
    </location>
</feature>
<evidence type="ECO:0000256" key="1">
    <source>
        <dbReference type="SAM" id="MobiDB-lite"/>
    </source>
</evidence>
<sequence>MGADDVLRTKLFFLTTDPDLRFPEGTRGFLYYKGHRRYPLIAGSLRFRVLPEGSDDFEMGHDLTMPDGTPWQRVLSKVGDTLPVFIDKLVEEKLLLRNFWDLRKTVHLSQPPPNEPKRERKPRAKRPPPPPKPKVIRHTNLMYTKDDTFTLDLSTAHGTFSIYDPTVDSTFRTLQLWYIFRDRRKVYQSRMGHGLVPYRGSISGRFELSTLAEHQAEGGHIVMRILDILKPVELLVPDYDGFIHPPVPGELLLRGLPSRRRPWSVLLDESERGLVLRKLFFEGKKD</sequence>
<keyword evidence="3" id="KW-1185">Reference proteome</keyword>
<name>A0A067SJL9_GALM3</name>
<protein>
    <submittedName>
        <fullName evidence="2">Uncharacterized protein</fullName>
    </submittedName>
</protein>
<dbReference type="OrthoDB" id="2839137at2759"/>
<organism evidence="2 3">
    <name type="scientific">Galerina marginata (strain CBS 339.88)</name>
    <dbReference type="NCBI Taxonomy" id="685588"/>
    <lineage>
        <taxon>Eukaryota</taxon>
        <taxon>Fungi</taxon>
        <taxon>Dikarya</taxon>
        <taxon>Basidiomycota</taxon>
        <taxon>Agaricomycotina</taxon>
        <taxon>Agaricomycetes</taxon>
        <taxon>Agaricomycetidae</taxon>
        <taxon>Agaricales</taxon>
        <taxon>Agaricineae</taxon>
        <taxon>Strophariaceae</taxon>
        <taxon>Galerina</taxon>
    </lineage>
</organism>
<gene>
    <name evidence="2" type="ORF">GALMADRAFT_214104</name>
</gene>
<evidence type="ECO:0000313" key="2">
    <source>
        <dbReference type="EMBL" id="KDR71091.1"/>
    </source>
</evidence>
<dbReference type="EMBL" id="KL142394">
    <property type="protein sequence ID" value="KDR71091.1"/>
    <property type="molecule type" value="Genomic_DNA"/>
</dbReference>
<proteinExistence type="predicted"/>